<keyword evidence="2" id="KW-0805">Transcription regulation</keyword>
<evidence type="ECO:0000259" key="6">
    <source>
        <dbReference type="PROSITE" id="PS51005"/>
    </source>
</evidence>
<reference evidence="7" key="2">
    <citation type="submission" date="2018-05" db="EMBL/GenBank/DDBJ databases">
        <title>OgluRS3 (Oryza glumaepatula Reference Sequence Version 3).</title>
        <authorList>
            <person name="Zhang J."/>
            <person name="Kudrna D."/>
            <person name="Lee S."/>
            <person name="Talag J."/>
            <person name="Welchert J."/>
            <person name="Wing R.A."/>
        </authorList>
    </citation>
    <scope>NUCLEOTIDE SEQUENCE [LARGE SCALE GENOMIC DNA]</scope>
</reference>
<keyword evidence="8" id="KW-1185">Reference proteome</keyword>
<evidence type="ECO:0000313" key="7">
    <source>
        <dbReference type="EnsemblPlants" id="OGLUM04G25460.2"/>
    </source>
</evidence>
<protein>
    <recommendedName>
        <fullName evidence="6">NAC domain-containing protein</fullName>
    </recommendedName>
</protein>
<dbReference type="Gene3D" id="2.170.150.80">
    <property type="entry name" value="NAC domain"/>
    <property type="match status" value="1"/>
</dbReference>
<dbReference type="Gramene" id="OGLUM04G25460.2">
    <property type="protein sequence ID" value="OGLUM04G25460.2"/>
    <property type="gene ID" value="OGLUM04G25460"/>
</dbReference>
<keyword evidence="4" id="KW-0804">Transcription</keyword>
<dbReference type="eggNOG" id="ENOG502QRZB">
    <property type="taxonomic scope" value="Eukaryota"/>
</dbReference>
<dbReference type="SUPFAM" id="SSF101941">
    <property type="entry name" value="NAC domain"/>
    <property type="match status" value="1"/>
</dbReference>
<keyword evidence="3" id="KW-0238">DNA-binding</keyword>
<accession>A0A0D9ZQS6</accession>
<evidence type="ECO:0000313" key="8">
    <source>
        <dbReference type="Proteomes" id="UP000026961"/>
    </source>
</evidence>
<dbReference type="GO" id="GO:0006355">
    <property type="term" value="P:regulation of DNA-templated transcription"/>
    <property type="evidence" value="ECO:0007669"/>
    <property type="project" value="InterPro"/>
</dbReference>
<dbReference type="InterPro" id="IPR036093">
    <property type="entry name" value="NAC_dom_sf"/>
</dbReference>
<sequence>MSLISMMEANLPPGFRFHPMDEELVVDYLYHKLSGGGGGGAGEFYGGVAMVDVDLNKCEPWELPAYFLHNLIIFPARARARAAGRRRRADAARVGATEWYFFSLHDRKYATGQRTNRATRSGYWKATGKDRAIVTRRRAAAGEAVAGGEVVGMRKTLVFYQGRAPRGSKTEWVMHEFRVDGHAVADHPSSSTSSSSSNLLKEDWVLCRVFYKSRTANPRPVVSGEAAVSLSGELSLPPPPPLPVAPAVVDGYTGGGYYEQDSSAGYHHHHHRPPTSAALPFKDLTDFRDLLSNMVQGGGGGAAAAAAAKSEGFHLGWSEEESSGYVQQSAMASQAWNPF</sequence>
<name>A0A0D9ZQS6_9ORYZ</name>
<evidence type="ECO:0000256" key="5">
    <source>
        <dbReference type="ARBA" id="ARBA00023242"/>
    </source>
</evidence>
<comment type="subcellular location">
    <subcellularLocation>
        <location evidence="1">Nucleus</location>
    </subcellularLocation>
</comment>
<dbReference type="PANTHER" id="PTHR31744:SF101">
    <property type="entry name" value="NAC DOMAIN-CONTAINING PROTEIN 21_22"/>
    <property type="match status" value="1"/>
</dbReference>
<keyword evidence="5" id="KW-0539">Nucleus</keyword>
<dbReference type="PANTHER" id="PTHR31744">
    <property type="entry name" value="PROTEIN CUP-SHAPED COTYLEDON 2-RELATED"/>
    <property type="match status" value="1"/>
</dbReference>
<dbReference type="Pfam" id="PF02365">
    <property type="entry name" value="NAM"/>
    <property type="match status" value="1"/>
</dbReference>
<evidence type="ECO:0000256" key="1">
    <source>
        <dbReference type="ARBA" id="ARBA00004123"/>
    </source>
</evidence>
<evidence type="ECO:0000256" key="2">
    <source>
        <dbReference type="ARBA" id="ARBA00023015"/>
    </source>
</evidence>
<dbReference type="STRING" id="40148.A0A0D9ZQS6"/>
<dbReference type="InterPro" id="IPR003441">
    <property type="entry name" value="NAC-dom"/>
</dbReference>
<dbReference type="HOGENOM" id="CLU_035664_5_1_1"/>
<dbReference type="PROSITE" id="PS51005">
    <property type="entry name" value="NAC"/>
    <property type="match status" value="1"/>
</dbReference>
<reference evidence="7" key="1">
    <citation type="submission" date="2015-04" db="UniProtKB">
        <authorList>
            <consortium name="EnsemblPlants"/>
        </authorList>
    </citation>
    <scope>IDENTIFICATION</scope>
</reference>
<dbReference type="GO" id="GO:0003677">
    <property type="term" value="F:DNA binding"/>
    <property type="evidence" value="ECO:0007669"/>
    <property type="project" value="UniProtKB-KW"/>
</dbReference>
<feature type="domain" description="NAC" evidence="6">
    <location>
        <begin position="11"/>
        <end position="212"/>
    </location>
</feature>
<evidence type="ECO:0000256" key="4">
    <source>
        <dbReference type="ARBA" id="ARBA00023163"/>
    </source>
</evidence>
<dbReference type="AlphaFoldDB" id="A0A0D9ZQS6"/>
<dbReference type="GO" id="GO:0005634">
    <property type="term" value="C:nucleus"/>
    <property type="evidence" value="ECO:0007669"/>
    <property type="project" value="UniProtKB-SubCell"/>
</dbReference>
<organism evidence="7">
    <name type="scientific">Oryza glumipatula</name>
    <dbReference type="NCBI Taxonomy" id="40148"/>
    <lineage>
        <taxon>Eukaryota</taxon>
        <taxon>Viridiplantae</taxon>
        <taxon>Streptophyta</taxon>
        <taxon>Embryophyta</taxon>
        <taxon>Tracheophyta</taxon>
        <taxon>Spermatophyta</taxon>
        <taxon>Magnoliopsida</taxon>
        <taxon>Liliopsida</taxon>
        <taxon>Poales</taxon>
        <taxon>Poaceae</taxon>
        <taxon>BOP clade</taxon>
        <taxon>Oryzoideae</taxon>
        <taxon>Oryzeae</taxon>
        <taxon>Oryzinae</taxon>
        <taxon>Oryza</taxon>
    </lineage>
</organism>
<evidence type="ECO:0000256" key="3">
    <source>
        <dbReference type="ARBA" id="ARBA00023125"/>
    </source>
</evidence>
<dbReference type="Proteomes" id="UP000026961">
    <property type="component" value="Chromosome 4"/>
</dbReference>
<proteinExistence type="predicted"/>
<dbReference type="EnsemblPlants" id="OGLUM04G25460.2">
    <property type="protein sequence ID" value="OGLUM04G25460.2"/>
    <property type="gene ID" value="OGLUM04G25460"/>
</dbReference>